<evidence type="ECO:0000256" key="1">
    <source>
        <dbReference type="SAM" id="MobiDB-lite"/>
    </source>
</evidence>
<protein>
    <submittedName>
        <fullName evidence="2">Uncharacterized protein</fullName>
    </submittedName>
</protein>
<dbReference type="AlphaFoldDB" id="A0A3T0K0D8"/>
<accession>A0A3T0K0D8</accession>
<proteinExistence type="predicted"/>
<reference evidence="2 3" key="1">
    <citation type="submission" date="2017-11" db="EMBL/GenBank/DDBJ databases">
        <title>Effect of PGPRs.</title>
        <authorList>
            <person name="Oliva R."/>
            <person name="Nong J."/>
            <person name="Roman V."/>
        </authorList>
    </citation>
    <scope>NUCLEOTIDE SEQUENCE [LARGE SCALE GENOMIC DNA]</scope>
    <source>
        <strain evidence="2">Inb918</strain>
    </source>
</reference>
<feature type="compositionally biased region" description="Polar residues" evidence="1">
    <location>
        <begin position="78"/>
        <end position="88"/>
    </location>
</feature>
<evidence type="ECO:0000313" key="2">
    <source>
        <dbReference type="EMBL" id="AZV29210.1"/>
    </source>
</evidence>
<feature type="region of interest" description="Disordered" evidence="1">
    <location>
        <begin position="69"/>
        <end position="88"/>
    </location>
</feature>
<sequence>MAPQTKTSKGTSKNTPTLDRTPETSLTQRHDFPGSIRFPETDSVSRPTEAPAPHSSSDTLPAIQIQDLTHPAGDTEGGSPSNPHASGSIRQYELPTQLRTLLPAVNTEGLRVHRGRIYAEVQYTTTTTVMVAWDEGLGTYRAMRSQEAQPSGPVLQFDPESNTWRVAEPRIISQPLESTVHRQADNTDDNPAQHHLQGPARTQPDTAPIYVDTQHYVWNEKANNHHGYVVLHRKMRRTDEVGPPLHHAFMDESGSFVSVEPSASRIDQPAELLTAWTDRDIWDLYGIQGAEITRFRSEAHSTGKKPLWATVRTQRMENAYLFDELYRWSGMDMDRDLFNSLLNHQNRTPAQWAEHLQSVTLHRSPSRPQTPLPSPPTPGSPSPRPSTPDTSGTADATLAYGDQRHYTWDLDKSNFHGYVEMQRKPGLNDNHGPLTQLAFREGASLIVVKATDYPIYKENVLRPFWRDIDIWNLYRIEGPDIVRFRREVALHQKPPAWVKQREYPSQREQLIDYLRLWTNPDSPLKTREQILARFQPYNLSVQQLIRLCKELSPTGQFKNLINDEMPGWVKTYQERTRLVTNEKLFEPFLPEINAEIIQLRNQGEGTSLLKASLTEPFFQELLRLSGFKRNTHNYLYRTDIPAVFKVDDRTPFEIARPGAMVPRVVSAVGATSETPVSAMFSLKTAMDFANETRGVTGIEAHQTTSGTSTPPAQRIRFCYLLDTRNVEVVAGQDNRVYNPTRLERSPADGKTWFPSMKMEGHVSMSSIGFTSRRVWLVNSGMTRAATVEDIHLQALTHATGSDQNPADVIEARTRTGELNRDEYDGLIDEVANAGKRVIELPAGQDIFSDDIVFPPETITL</sequence>
<name>A0A3T0K0D8_PSESX</name>
<feature type="region of interest" description="Disordered" evidence="1">
    <location>
        <begin position="1"/>
        <end position="60"/>
    </location>
</feature>
<feature type="compositionally biased region" description="Polar residues" evidence="1">
    <location>
        <begin position="1"/>
        <end position="27"/>
    </location>
</feature>
<feature type="compositionally biased region" description="Pro residues" evidence="1">
    <location>
        <begin position="368"/>
        <end position="386"/>
    </location>
</feature>
<feature type="region of interest" description="Disordered" evidence="1">
    <location>
        <begin position="360"/>
        <end position="395"/>
    </location>
</feature>
<feature type="region of interest" description="Disordered" evidence="1">
    <location>
        <begin position="182"/>
        <end position="206"/>
    </location>
</feature>
<organism evidence="2 3">
    <name type="scientific">Pseudomonas syringae</name>
    <dbReference type="NCBI Taxonomy" id="317"/>
    <lineage>
        <taxon>Bacteria</taxon>
        <taxon>Pseudomonadati</taxon>
        <taxon>Pseudomonadota</taxon>
        <taxon>Gammaproteobacteria</taxon>
        <taxon>Pseudomonadales</taxon>
        <taxon>Pseudomonadaceae</taxon>
        <taxon>Pseudomonas</taxon>
    </lineage>
</organism>
<evidence type="ECO:0000313" key="3">
    <source>
        <dbReference type="Proteomes" id="UP000282760"/>
    </source>
</evidence>
<gene>
    <name evidence="2" type="ORF">CT157_25355</name>
</gene>
<dbReference type="EMBL" id="CP024646">
    <property type="protein sequence ID" value="AZV29210.1"/>
    <property type="molecule type" value="Genomic_DNA"/>
</dbReference>
<dbReference type="Proteomes" id="UP000282760">
    <property type="component" value="Chromosome"/>
</dbReference>